<feature type="domain" description="Oberon-like PHD finger" evidence="7">
    <location>
        <begin position="227"/>
        <end position="358"/>
    </location>
</feature>
<evidence type="ECO:0008006" key="12">
    <source>
        <dbReference type="Google" id="ProtNLM"/>
    </source>
</evidence>
<keyword evidence="11" id="KW-1185">Reference proteome</keyword>
<evidence type="ECO:0000256" key="1">
    <source>
        <dbReference type="ARBA" id="ARBA00004123"/>
    </source>
</evidence>
<dbReference type="EMBL" id="JABEZX010000006">
    <property type="protein sequence ID" value="MBA0557724.1"/>
    <property type="molecule type" value="Genomic_DNA"/>
</dbReference>
<dbReference type="PANTHER" id="PTHR33345">
    <property type="entry name" value="ADAPTER PROTEIN, PUTATIVE-RELATED"/>
    <property type="match status" value="1"/>
</dbReference>
<dbReference type="AlphaFoldDB" id="A0A7J8LZ45"/>
<proteinExistence type="predicted"/>
<evidence type="ECO:0000259" key="8">
    <source>
        <dbReference type="Pfam" id="PF23299"/>
    </source>
</evidence>
<name>A0A7J8LZ45_9ROSI</name>
<dbReference type="InterPro" id="IPR032881">
    <property type="entry name" value="Oberon-like_PHD"/>
</dbReference>
<feature type="domain" description="DUF7081" evidence="8">
    <location>
        <begin position="25"/>
        <end position="118"/>
    </location>
</feature>
<accession>A0A7J8LZ45</accession>
<keyword evidence="2" id="KW-0479">Metal-binding</keyword>
<evidence type="ECO:0000259" key="7">
    <source>
        <dbReference type="Pfam" id="PF07227"/>
    </source>
</evidence>
<protein>
    <recommendedName>
        <fullName evidence="12">Oberon PHD finger domain-containing protein</fullName>
    </recommendedName>
</protein>
<dbReference type="GO" id="GO:0005634">
    <property type="term" value="C:nucleus"/>
    <property type="evidence" value="ECO:0007669"/>
    <property type="project" value="UniProtKB-SubCell"/>
</dbReference>
<evidence type="ECO:0000313" key="11">
    <source>
        <dbReference type="Proteomes" id="UP000593572"/>
    </source>
</evidence>
<feature type="domain" description="DUF7615" evidence="9">
    <location>
        <begin position="439"/>
        <end position="544"/>
    </location>
</feature>
<dbReference type="InterPro" id="IPR056034">
    <property type="entry name" value="DUF7615"/>
</dbReference>
<dbReference type="PANTHER" id="PTHR33345:SF6">
    <property type="entry name" value="OS03G0747200 PROTEIN"/>
    <property type="match status" value="1"/>
</dbReference>
<dbReference type="Pfam" id="PF24590">
    <property type="entry name" value="DUF7615"/>
    <property type="match status" value="1"/>
</dbReference>
<dbReference type="InterPro" id="IPR055508">
    <property type="entry name" value="DUF7081"/>
</dbReference>
<keyword evidence="5" id="KW-0539">Nucleus</keyword>
<evidence type="ECO:0000256" key="2">
    <source>
        <dbReference type="ARBA" id="ARBA00022723"/>
    </source>
</evidence>
<comment type="subcellular location">
    <subcellularLocation>
        <location evidence="1">Nucleus</location>
    </subcellularLocation>
</comment>
<dbReference type="Pfam" id="PF07227">
    <property type="entry name" value="PHD_Oberon"/>
    <property type="match status" value="1"/>
</dbReference>
<evidence type="ECO:0000259" key="9">
    <source>
        <dbReference type="Pfam" id="PF24590"/>
    </source>
</evidence>
<evidence type="ECO:0000256" key="6">
    <source>
        <dbReference type="SAM" id="MobiDB-lite"/>
    </source>
</evidence>
<gene>
    <name evidence="10" type="ORF">Golob_014773</name>
</gene>
<evidence type="ECO:0000313" key="10">
    <source>
        <dbReference type="EMBL" id="MBA0557724.1"/>
    </source>
</evidence>
<dbReference type="Pfam" id="PF23299">
    <property type="entry name" value="DUF7081"/>
    <property type="match status" value="1"/>
</dbReference>
<evidence type="ECO:0000256" key="4">
    <source>
        <dbReference type="ARBA" id="ARBA00022833"/>
    </source>
</evidence>
<dbReference type="Proteomes" id="UP000593572">
    <property type="component" value="Unassembled WGS sequence"/>
</dbReference>
<organism evidence="10 11">
    <name type="scientific">Gossypium lobatum</name>
    <dbReference type="NCBI Taxonomy" id="34289"/>
    <lineage>
        <taxon>Eukaryota</taxon>
        <taxon>Viridiplantae</taxon>
        <taxon>Streptophyta</taxon>
        <taxon>Embryophyta</taxon>
        <taxon>Tracheophyta</taxon>
        <taxon>Spermatophyta</taxon>
        <taxon>Magnoliopsida</taxon>
        <taxon>eudicotyledons</taxon>
        <taxon>Gunneridae</taxon>
        <taxon>Pentapetalae</taxon>
        <taxon>rosids</taxon>
        <taxon>malvids</taxon>
        <taxon>Malvales</taxon>
        <taxon>Malvaceae</taxon>
        <taxon>Malvoideae</taxon>
        <taxon>Gossypium</taxon>
    </lineage>
</organism>
<sequence length="551" mass="61702">MEIDDTKENNGSTPRRRENSLHLSPVLPEASGFGLPYAPVDWPKKGDIWAWKVGRRVAITGHFLDRYLYPPKRLQKLVDSGRKRGLASKLSVERYVKLAFPDADINAFFASFSWKIPAMKHSLTNVLFSEINLDLSVKMLLANLGDIDDYPILLVEGQCNASCQPAAALYIPHSRNTFSNNVEHNHVKRWAQVSSGFARAFFAAPPDERAEVLVSDPQSDGLACKAGNKKCNSLFAEAECPSLVPLPCDLCCNEPRFCRDCCCILCSKTIDLKHGGYSYIKCEAMVNGYICGHVAHLNCALRSYMAGTVGGSIGLDAEYYCRRCDTKTFLVPHVTTLLKTCESIDSRDEIEKILNIAVCILRGSQKSNAKGLLNRIESAIKELKCGTSLEDIWKVKETDTVMSTDIFHNGNGELGPTNHQDLVDDKSCLEAVLSVSSDYRSEYLKIECEIDQVLQSLRKAQESEYKIAEEQLCSQKVYLRHLYQQLEKERSELPDRSPGNEADASLNAVLNRVNQIKYEVMRLKEMEEVANGFGRTPKGVLKEYFGLEIED</sequence>
<keyword evidence="3" id="KW-0863">Zinc-finger</keyword>
<keyword evidence="4" id="KW-0862">Zinc</keyword>
<dbReference type="GO" id="GO:0008270">
    <property type="term" value="F:zinc ion binding"/>
    <property type="evidence" value="ECO:0007669"/>
    <property type="project" value="UniProtKB-KW"/>
</dbReference>
<comment type="caution">
    <text evidence="10">The sequence shown here is derived from an EMBL/GenBank/DDBJ whole genome shotgun (WGS) entry which is preliminary data.</text>
</comment>
<feature type="region of interest" description="Disordered" evidence="6">
    <location>
        <begin position="1"/>
        <end position="21"/>
    </location>
</feature>
<evidence type="ECO:0000256" key="3">
    <source>
        <dbReference type="ARBA" id="ARBA00022771"/>
    </source>
</evidence>
<evidence type="ECO:0000256" key="5">
    <source>
        <dbReference type="ARBA" id="ARBA00023242"/>
    </source>
</evidence>
<reference evidence="10 11" key="1">
    <citation type="journal article" date="2019" name="Genome Biol. Evol.">
        <title>Insights into the evolution of the New World diploid cottons (Gossypium, subgenus Houzingenia) based on genome sequencing.</title>
        <authorList>
            <person name="Grover C.E."/>
            <person name="Arick M.A. 2nd"/>
            <person name="Thrash A."/>
            <person name="Conover J.L."/>
            <person name="Sanders W.S."/>
            <person name="Peterson D.G."/>
            <person name="Frelichowski J.E."/>
            <person name="Scheffler J.A."/>
            <person name="Scheffler B.E."/>
            <person name="Wendel J.F."/>
        </authorList>
    </citation>
    <scope>NUCLEOTIDE SEQUENCE [LARGE SCALE GENOMIC DNA]</scope>
    <source>
        <strain evidence="10">157</strain>
        <tissue evidence="10">Leaf</tissue>
    </source>
</reference>